<feature type="compositionally biased region" description="Basic residues" evidence="1">
    <location>
        <begin position="258"/>
        <end position="267"/>
    </location>
</feature>
<evidence type="ECO:0000313" key="3">
    <source>
        <dbReference type="EMBL" id="CAG8396779.1"/>
    </source>
</evidence>
<protein>
    <recommendedName>
        <fullName evidence="2">C2H2-type domain-containing protein</fullName>
    </recommendedName>
</protein>
<dbReference type="EMBL" id="CAJVPA010000200">
    <property type="protein sequence ID" value="CAG8396779.1"/>
    <property type="molecule type" value="Genomic_DNA"/>
</dbReference>
<comment type="caution">
    <text evidence="3">The sequence shown here is derived from an EMBL/GenBank/DDBJ whole genome shotgun (WGS) entry which is preliminary data.</text>
</comment>
<organism evidence="3 4">
    <name type="scientific">Penicillium salamii</name>
    <dbReference type="NCBI Taxonomy" id="1612424"/>
    <lineage>
        <taxon>Eukaryota</taxon>
        <taxon>Fungi</taxon>
        <taxon>Dikarya</taxon>
        <taxon>Ascomycota</taxon>
        <taxon>Pezizomycotina</taxon>
        <taxon>Eurotiomycetes</taxon>
        <taxon>Eurotiomycetidae</taxon>
        <taxon>Eurotiales</taxon>
        <taxon>Aspergillaceae</taxon>
        <taxon>Penicillium</taxon>
    </lineage>
</organism>
<evidence type="ECO:0000259" key="2">
    <source>
        <dbReference type="PROSITE" id="PS00028"/>
    </source>
</evidence>
<dbReference type="SMART" id="SM00355">
    <property type="entry name" value="ZnF_C2H2"/>
    <property type="match status" value="3"/>
</dbReference>
<feature type="region of interest" description="Disordered" evidence="1">
    <location>
        <begin position="140"/>
        <end position="175"/>
    </location>
</feature>
<accession>A0A9W4JFP1</accession>
<feature type="compositionally biased region" description="Basic and acidic residues" evidence="1">
    <location>
        <begin position="482"/>
        <end position="494"/>
    </location>
</feature>
<dbReference type="InterPro" id="IPR013087">
    <property type="entry name" value="Znf_C2H2_type"/>
</dbReference>
<feature type="domain" description="C2H2-type" evidence="2">
    <location>
        <begin position="285"/>
        <end position="307"/>
    </location>
</feature>
<feature type="region of interest" description="Disordered" evidence="1">
    <location>
        <begin position="481"/>
        <end position="506"/>
    </location>
</feature>
<dbReference type="Proteomes" id="UP001152646">
    <property type="component" value="Unassembled WGS sequence"/>
</dbReference>
<evidence type="ECO:0000313" key="4">
    <source>
        <dbReference type="Proteomes" id="UP001152646"/>
    </source>
</evidence>
<proteinExistence type="predicted"/>
<feature type="compositionally biased region" description="Polar residues" evidence="1">
    <location>
        <begin position="144"/>
        <end position="158"/>
    </location>
</feature>
<sequence length="575" mass="65007">MSLNHSEEAWDNPNAGFCSDDGVLSIDFAEVDPIFDPNIFHNNPTNYPEMLDFNTLSTIRSVESEQGFGSADSFFISSPAEGFTDFLNSPLPLGHPPPTHIEVEYGSSYSTMETLSNRLDSLPAISTSGLELTSEHGSLPGQEMNHQQIPVRTSSSQRGLPRRRSRYFTPRTNNNTDHIYESCTIGLNPMQRWQHQSEDEPASMTAIMDAMKQTPTVHRTDQSRRGRNLSASRSRRSVSTTSRESSASSAASSSHTRNSSRVRKRQSQPRSAQEKSRNNKPRVFCCTFCCDRFGSRYEWVRHEKSLHLHLESWYCAPFGPSVLSAVTGKQTCAFCELDEPTEEHLSGHSYEACQGLSNELRSFHRKDHLVQHIRHVHNVQQTPPIDDWKIEVKDVISRCGFCDTTLKNWDDRVSHLAKHFHKGSTMKDWKGDHGFAPKIAAQLKNAYPPYLLGWESECIVPFSATSKDAHDQYTTLLSGAKMAEEKETEKRPPEVETNDQTEPQLPGSLNVFTRHLGQYARTQIGLGIVPTDEMFQKEARKALFDSEDAWDQTIADNPEWLSAFRQLHVTSTEPQ</sequence>
<gene>
    <name evidence="3" type="ORF">PSALAMII_LOCUS7668</name>
</gene>
<dbReference type="AlphaFoldDB" id="A0A9W4JFP1"/>
<evidence type="ECO:0000256" key="1">
    <source>
        <dbReference type="SAM" id="MobiDB-lite"/>
    </source>
</evidence>
<name>A0A9W4JFP1_9EURO</name>
<feature type="region of interest" description="Disordered" evidence="1">
    <location>
        <begin position="213"/>
        <end position="276"/>
    </location>
</feature>
<dbReference type="PROSITE" id="PS00028">
    <property type="entry name" value="ZINC_FINGER_C2H2_1"/>
    <property type="match status" value="1"/>
</dbReference>
<feature type="compositionally biased region" description="Low complexity" evidence="1">
    <location>
        <begin position="228"/>
        <end position="257"/>
    </location>
</feature>
<reference evidence="3" key="1">
    <citation type="submission" date="2021-07" db="EMBL/GenBank/DDBJ databases">
        <authorList>
            <person name="Branca A.L. A."/>
        </authorList>
    </citation>
    <scope>NUCLEOTIDE SEQUENCE</scope>
</reference>
<dbReference type="OrthoDB" id="5399138at2759"/>